<evidence type="ECO:0000313" key="1">
    <source>
        <dbReference type="EMBL" id="MCJ8747448.1"/>
    </source>
</evidence>
<accession>A0ACC5ZH07</accession>
<protein>
    <submittedName>
        <fullName evidence="1">Uncharacterized protein</fullName>
    </submittedName>
</protein>
<evidence type="ECO:0000313" key="2">
    <source>
        <dbReference type="Proteomes" id="UP000830395"/>
    </source>
</evidence>
<organism evidence="1 2">
    <name type="scientific">Pangasius djambal</name>
    <dbReference type="NCBI Taxonomy" id="1691987"/>
    <lineage>
        <taxon>Eukaryota</taxon>
        <taxon>Metazoa</taxon>
        <taxon>Chordata</taxon>
        <taxon>Craniata</taxon>
        <taxon>Vertebrata</taxon>
        <taxon>Euteleostomi</taxon>
        <taxon>Actinopterygii</taxon>
        <taxon>Neopterygii</taxon>
        <taxon>Teleostei</taxon>
        <taxon>Ostariophysi</taxon>
        <taxon>Siluriformes</taxon>
        <taxon>Pangasiidae</taxon>
        <taxon>Pangasius</taxon>
    </lineage>
</organism>
<reference evidence="1" key="1">
    <citation type="submission" date="2020-02" db="EMBL/GenBank/DDBJ databases">
        <title>Genome sequencing of the panga catfish, Pangasius djambal.</title>
        <authorList>
            <person name="Wen M."/>
            <person name="Zahm M."/>
            <person name="Roques C."/>
            <person name="Cabau C."/>
            <person name="Klopp C."/>
            <person name="Donnadieu C."/>
            <person name="Jouanno E."/>
            <person name="Avarre J.-C."/>
            <person name="Campet M."/>
            <person name="Ha T."/>
            <person name="Dugue R."/>
            <person name="Lampietro C."/>
            <person name="Louis A."/>
            <person name="Herpin A."/>
            <person name="Echchiki A."/>
            <person name="Berthelot C."/>
            <person name="Parey E."/>
            <person name="Roest-Crollius H."/>
            <person name="Braasch I."/>
            <person name="Postlethwait J.H."/>
            <person name="Bobe J."/>
            <person name="Montfort J."/>
            <person name="Bouchez O."/>
            <person name="Begum T."/>
            <person name="Schartl M."/>
            <person name="Gustiano R."/>
            <person name="Guiguen Y."/>
        </authorList>
    </citation>
    <scope>NUCLEOTIDE SEQUENCE</scope>
    <source>
        <strain evidence="1">Pdj_M5554</strain>
    </source>
</reference>
<comment type="caution">
    <text evidence="1">The sequence shown here is derived from an EMBL/GenBank/DDBJ whole genome shotgun (WGS) entry which is preliminary data.</text>
</comment>
<gene>
    <name evidence="1" type="ORF">PDJAM_G00153670</name>
</gene>
<sequence>MSCWLERYDFRGVCADERRPLEWPTRKGNLSLMATSAQNEGLLECVKESFHSVLKLVPRGLTLGPSLAKDGQMGLWCVGWALQTGTLLGLEEPDKVPEKEETAVESRYLKGAKGGISDRTYWMRFACSAPSEDQRNVTVHEVDGKPCFRTCKDISQGTELLVWPEVQKVLKEPVKNNVVTITEELCKQEEPQRAKEDESLKPGYVKQSSEGEAKQVKDKHSVSNAEWNVLDCRDSHEKEVMDTHGTEKLGSTAGATAVELAKPPEQLRVAVRASCRLAMKPHIVHSLSSRLIKQSQGQRSGIVTHVAKNSQTKQATTENGKESQEISVHKENDSSDDKPGEGSVHVRRGKEGSQDIENLRERKYKCDECGKSFFQLCHLKKHKLTHSELKPYACTECGKRYRSKESYHAHLLLHSGQRPYKCQHCDKSYGLKRDLKEHQVLHTGEKPFMCDVCGKGFARRPSLRAHRVVHEARWVPRIKCPVCNKELANQNSLRAHMRLHTGERPYACPHCAKRFRQRSNLQGHLRLHTGEKPYGCPHCELHFSQAPELKRHLICHTGEAYLCPVCGKALRDPQTLRAHERLHADDRPYKCQDCGKGYTMATKLRRHMKSHLEEKPHKCEICGSRYTLLQSLQRHLRVHAGRMEAKHTVPTRGRPKRSSHKESEQWEGDGGKQKRGQAVFFVHNLQEPRMTTHSEEVVAEAEEGLDPMELSQDIIEIVVSTDSNKCILVQAQDTTAECILLHQQDANATCIPVENPDKNAKCIVVEEQAENSNVVVIQGHDELNSVAETVEIETGTDD</sequence>
<name>A0ACC5ZH07_9TELE</name>
<dbReference type="EMBL" id="CM040999">
    <property type="protein sequence ID" value="MCJ8747448.1"/>
    <property type="molecule type" value="Genomic_DNA"/>
</dbReference>
<dbReference type="Proteomes" id="UP000830395">
    <property type="component" value="Chromosome 25"/>
</dbReference>
<proteinExistence type="predicted"/>
<keyword evidence="2" id="KW-1185">Reference proteome</keyword>